<dbReference type="InterPro" id="IPR052527">
    <property type="entry name" value="Metal_cation-efflux_comp"/>
</dbReference>
<dbReference type="Gene3D" id="1.20.120.1630">
    <property type="match status" value="1"/>
</dbReference>
<proteinExistence type="predicted"/>
<keyword evidence="8" id="KW-0443">Lipid metabolism</keyword>
<keyword evidence="11" id="KW-1208">Phospholipid metabolism</keyword>
<keyword evidence="9 12" id="KW-0472">Membrane</keyword>
<dbReference type="EMBL" id="GL574279">
    <property type="protein sequence ID" value="ELR02278.1"/>
    <property type="molecule type" value="Genomic_DNA"/>
</dbReference>
<keyword evidence="4" id="KW-0949">S-adenosyl-L-methionine</keyword>
<dbReference type="InParanoid" id="L8FP88"/>
<evidence type="ECO:0000256" key="8">
    <source>
        <dbReference type="ARBA" id="ARBA00023098"/>
    </source>
</evidence>
<dbReference type="PANTHER" id="PTHR43847">
    <property type="entry name" value="BLL3993 PROTEIN"/>
    <property type="match status" value="1"/>
</dbReference>
<evidence type="ECO:0000313" key="14">
    <source>
        <dbReference type="Proteomes" id="UP000011064"/>
    </source>
</evidence>
<evidence type="ECO:0000256" key="2">
    <source>
        <dbReference type="ARBA" id="ARBA00022516"/>
    </source>
</evidence>
<keyword evidence="10" id="KW-0594">Phospholipid biosynthesis</keyword>
<dbReference type="PANTHER" id="PTHR43847:SF1">
    <property type="entry name" value="BLL3993 PROTEIN"/>
    <property type="match status" value="1"/>
</dbReference>
<sequence>MLRDLSQERQATLDIMTNNHAPVRPSPVAHSLAASSARQNDPVAKLVGRGFGVAGIALLVWAAWTLRRHNTTIFPDKAATTLVTDGPFRYRRNPIYIADILILFGLAEISQNVWFALMAVPFALLVTWLAILPEERHLEDQFGDAYRDYKARTRRWI</sequence>
<evidence type="ECO:0000256" key="6">
    <source>
        <dbReference type="ARBA" id="ARBA00022824"/>
    </source>
</evidence>
<dbReference type="GO" id="GO:0008168">
    <property type="term" value="F:methyltransferase activity"/>
    <property type="evidence" value="ECO:0007669"/>
    <property type="project" value="UniProtKB-KW"/>
</dbReference>
<dbReference type="GO" id="GO:0006656">
    <property type="term" value="P:phosphatidylcholine biosynthetic process"/>
    <property type="evidence" value="ECO:0007669"/>
    <property type="project" value="UniProtKB-UniPathway"/>
</dbReference>
<reference evidence="14" key="1">
    <citation type="submission" date="2010-09" db="EMBL/GenBank/DDBJ databases">
        <title>The genome sequence of Geomyces destructans 20631-21.</title>
        <authorList>
            <consortium name="The Broad Institute Genome Sequencing Platform"/>
            <person name="Cuomo C.A."/>
            <person name="Blehert D.S."/>
            <person name="Lorch J.M."/>
            <person name="Young S.K."/>
            <person name="Zeng Q."/>
            <person name="Gargeya S."/>
            <person name="Fitzgerald M."/>
            <person name="Haas B."/>
            <person name="Abouelleil A."/>
            <person name="Alvarado L."/>
            <person name="Arachchi H.M."/>
            <person name="Berlin A."/>
            <person name="Brown A."/>
            <person name="Chapman S.B."/>
            <person name="Chen Z."/>
            <person name="Dunbar C."/>
            <person name="Freedman E."/>
            <person name="Gearin G."/>
            <person name="Gellesch M."/>
            <person name="Goldberg J."/>
            <person name="Griggs A."/>
            <person name="Gujja S."/>
            <person name="Heiman D."/>
            <person name="Howarth C."/>
            <person name="Larson L."/>
            <person name="Lui A."/>
            <person name="MacDonald P.J.P."/>
            <person name="Montmayeur A."/>
            <person name="Murphy C."/>
            <person name="Neiman D."/>
            <person name="Pearson M."/>
            <person name="Priest M."/>
            <person name="Roberts A."/>
            <person name="Saif S."/>
            <person name="Shea T."/>
            <person name="Shenoy N."/>
            <person name="Sisk P."/>
            <person name="Stolte C."/>
            <person name="Sykes S."/>
            <person name="Wortman J."/>
            <person name="Nusbaum C."/>
            <person name="Birren B."/>
        </authorList>
    </citation>
    <scope>NUCLEOTIDE SEQUENCE [LARGE SCALE GENOMIC DNA]</scope>
    <source>
        <strain evidence="14">ATCC MYA-4855 / 20631-21</strain>
    </source>
</reference>
<dbReference type="AlphaFoldDB" id="L8FP88"/>
<evidence type="ECO:0000256" key="10">
    <source>
        <dbReference type="ARBA" id="ARBA00023209"/>
    </source>
</evidence>
<evidence type="ECO:0008006" key="15">
    <source>
        <dbReference type="Google" id="ProtNLM"/>
    </source>
</evidence>
<organism evidence="13 14">
    <name type="scientific">Pseudogymnoascus destructans (strain ATCC MYA-4855 / 20631-21)</name>
    <name type="common">Bat white-nose syndrome fungus</name>
    <name type="synonym">Geomyces destructans</name>
    <dbReference type="NCBI Taxonomy" id="658429"/>
    <lineage>
        <taxon>Eukaryota</taxon>
        <taxon>Fungi</taxon>
        <taxon>Dikarya</taxon>
        <taxon>Ascomycota</taxon>
        <taxon>Pezizomycotina</taxon>
        <taxon>Leotiomycetes</taxon>
        <taxon>Thelebolales</taxon>
        <taxon>Thelebolaceae</taxon>
        <taxon>Pseudogymnoascus</taxon>
    </lineage>
</organism>
<evidence type="ECO:0000256" key="9">
    <source>
        <dbReference type="ARBA" id="ARBA00023136"/>
    </source>
</evidence>
<accession>L8FP88</accession>
<evidence type="ECO:0000256" key="11">
    <source>
        <dbReference type="ARBA" id="ARBA00023264"/>
    </source>
</evidence>
<keyword evidence="6" id="KW-0256">Endoplasmic reticulum</keyword>
<comment type="subcellular location">
    <subcellularLocation>
        <location evidence="1">Endomembrane system</location>
        <topology evidence="1">Multi-pass membrane protein</topology>
    </subcellularLocation>
</comment>
<evidence type="ECO:0000256" key="5">
    <source>
        <dbReference type="ARBA" id="ARBA00022692"/>
    </source>
</evidence>
<keyword evidence="3" id="KW-0808">Transferase</keyword>
<dbReference type="GO" id="GO:0032259">
    <property type="term" value="P:methylation"/>
    <property type="evidence" value="ECO:0007669"/>
    <property type="project" value="UniProtKB-KW"/>
</dbReference>
<feature type="transmembrane region" description="Helical" evidence="12">
    <location>
        <begin position="113"/>
        <end position="132"/>
    </location>
</feature>
<gene>
    <name evidence="13" type="ORF">GMDG_08800</name>
</gene>
<evidence type="ECO:0000256" key="4">
    <source>
        <dbReference type="ARBA" id="ARBA00022691"/>
    </source>
</evidence>
<keyword evidence="5 12" id="KW-0812">Transmembrane</keyword>
<feature type="transmembrane region" description="Helical" evidence="12">
    <location>
        <begin position="46"/>
        <end position="64"/>
    </location>
</feature>
<evidence type="ECO:0000256" key="12">
    <source>
        <dbReference type="SAM" id="Phobius"/>
    </source>
</evidence>
<evidence type="ECO:0000256" key="3">
    <source>
        <dbReference type="ARBA" id="ARBA00022603"/>
    </source>
</evidence>
<dbReference type="InterPro" id="IPR007318">
    <property type="entry name" value="Phopholipid_MeTrfase"/>
</dbReference>
<evidence type="ECO:0000313" key="13">
    <source>
        <dbReference type="EMBL" id="ELR02278.1"/>
    </source>
</evidence>
<dbReference type="Proteomes" id="UP000011064">
    <property type="component" value="Unassembled WGS sequence"/>
</dbReference>
<keyword evidence="14" id="KW-1185">Reference proteome</keyword>
<dbReference type="UniPathway" id="UPA00753"/>
<dbReference type="GO" id="GO:0012505">
    <property type="term" value="C:endomembrane system"/>
    <property type="evidence" value="ECO:0007669"/>
    <property type="project" value="UniProtKB-SubCell"/>
</dbReference>
<keyword evidence="2" id="KW-0444">Lipid biosynthesis</keyword>
<evidence type="ECO:0000256" key="1">
    <source>
        <dbReference type="ARBA" id="ARBA00004127"/>
    </source>
</evidence>
<keyword evidence="7 12" id="KW-1133">Transmembrane helix</keyword>
<dbReference type="VEuPathDB" id="FungiDB:GMDG_08800"/>
<dbReference type="Pfam" id="PF04191">
    <property type="entry name" value="PEMT"/>
    <property type="match status" value="1"/>
</dbReference>
<keyword evidence="3" id="KW-0489">Methyltransferase</keyword>
<dbReference type="HOGENOM" id="CLU_065200_4_0_1"/>
<protein>
    <recommendedName>
        <fullName evidence="15">Protein-S-isoprenylcysteine O-methyltransferase</fullName>
    </recommendedName>
</protein>
<evidence type="ECO:0000256" key="7">
    <source>
        <dbReference type="ARBA" id="ARBA00022989"/>
    </source>
</evidence>
<name>L8FP88_PSED2</name>